<protein>
    <submittedName>
        <fullName evidence="2">Uncharacterized protein</fullName>
    </submittedName>
</protein>
<proteinExistence type="predicted"/>
<dbReference type="AlphaFoldDB" id="A0AAW5QA49"/>
<comment type="caution">
    <text evidence="2">The sequence shown here is derived from an EMBL/GenBank/DDBJ whole genome shotgun (WGS) entry which is preliminary data.</text>
</comment>
<sequence length="62" mass="7041">MLATYVPPPPVPTFDQEAYNQQFAEEYWRTHPRPTFDPDSADGYGPDQELPPACLRLEGVDC</sequence>
<organism evidence="2 3">
    <name type="scientific">Dietzia cinnamea</name>
    <dbReference type="NCBI Taxonomy" id="321318"/>
    <lineage>
        <taxon>Bacteria</taxon>
        <taxon>Bacillati</taxon>
        <taxon>Actinomycetota</taxon>
        <taxon>Actinomycetes</taxon>
        <taxon>Mycobacteriales</taxon>
        <taxon>Dietziaceae</taxon>
        <taxon>Dietzia</taxon>
    </lineage>
</organism>
<dbReference type="Proteomes" id="UP001206890">
    <property type="component" value="Unassembled WGS sequence"/>
</dbReference>
<accession>A0AAW5QA49</accession>
<dbReference type="RefSeq" id="WP_109148945.1">
    <property type="nucleotide sequence ID" value="NZ_JAFFGT010000085.1"/>
</dbReference>
<evidence type="ECO:0000313" key="3">
    <source>
        <dbReference type="Proteomes" id="UP001206890"/>
    </source>
</evidence>
<feature type="region of interest" description="Disordered" evidence="1">
    <location>
        <begin position="30"/>
        <end position="52"/>
    </location>
</feature>
<evidence type="ECO:0000256" key="1">
    <source>
        <dbReference type="SAM" id="MobiDB-lite"/>
    </source>
</evidence>
<dbReference type="EMBL" id="JALXTC010000070">
    <property type="protein sequence ID" value="MCT2118662.1"/>
    <property type="molecule type" value="Genomic_DNA"/>
</dbReference>
<evidence type="ECO:0000313" key="2">
    <source>
        <dbReference type="EMBL" id="MCT2118662.1"/>
    </source>
</evidence>
<name>A0AAW5QA49_9ACTN</name>
<reference evidence="2" key="1">
    <citation type="submission" date="2022-04" db="EMBL/GenBank/DDBJ databases">
        <title>Human microbiome associated bacterial genomes.</title>
        <authorList>
            <person name="Sandstrom S."/>
            <person name="Salamzade R."/>
            <person name="Kalan L.R."/>
        </authorList>
    </citation>
    <scope>NUCLEOTIDE SEQUENCE</scope>
    <source>
        <strain evidence="2">P3-SID1762</strain>
    </source>
</reference>
<gene>
    <name evidence="2" type="ORF">M3D93_13050</name>
</gene>